<reference evidence="1" key="2">
    <citation type="submission" date="2022-01" db="EMBL/GenBank/DDBJ databases">
        <authorList>
            <person name="Yamashiro T."/>
            <person name="Shiraishi A."/>
            <person name="Satake H."/>
            <person name="Nakayama K."/>
        </authorList>
    </citation>
    <scope>NUCLEOTIDE SEQUENCE</scope>
</reference>
<accession>A0ABQ4ZM75</accession>
<protein>
    <submittedName>
        <fullName evidence="1">Uncharacterized protein</fullName>
    </submittedName>
</protein>
<reference evidence="1" key="1">
    <citation type="journal article" date="2022" name="Int. J. Mol. Sci.">
        <title>Draft Genome of Tanacetum Coccineum: Genomic Comparison of Closely Related Tanacetum-Family Plants.</title>
        <authorList>
            <person name="Yamashiro T."/>
            <person name="Shiraishi A."/>
            <person name="Nakayama K."/>
            <person name="Satake H."/>
        </authorList>
    </citation>
    <scope>NUCLEOTIDE SEQUENCE</scope>
</reference>
<organism evidence="1 2">
    <name type="scientific">Tanacetum coccineum</name>
    <dbReference type="NCBI Taxonomy" id="301880"/>
    <lineage>
        <taxon>Eukaryota</taxon>
        <taxon>Viridiplantae</taxon>
        <taxon>Streptophyta</taxon>
        <taxon>Embryophyta</taxon>
        <taxon>Tracheophyta</taxon>
        <taxon>Spermatophyta</taxon>
        <taxon>Magnoliopsida</taxon>
        <taxon>eudicotyledons</taxon>
        <taxon>Gunneridae</taxon>
        <taxon>Pentapetalae</taxon>
        <taxon>asterids</taxon>
        <taxon>campanulids</taxon>
        <taxon>Asterales</taxon>
        <taxon>Asteraceae</taxon>
        <taxon>Asteroideae</taxon>
        <taxon>Anthemideae</taxon>
        <taxon>Anthemidinae</taxon>
        <taxon>Tanacetum</taxon>
    </lineage>
</organism>
<evidence type="ECO:0000313" key="1">
    <source>
        <dbReference type="EMBL" id="GJS90406.1"/>
    </source>
</evidence>
<comment type="caution">
    <text evidence="1">The sequence shown here is derived from an EMBL/GenBank/DDBJ whole genome shotgun (WGS) entry which is preliminary data.</text>
</comment>
<keyword evidence="2" id="KW-1185">Reference proteome</keyword>
<name>A0ABQ4ZM75_9ASTR</name>
<dbReference type="EMBL" id="BQNB010011425">
    <property type="protein sequence ID" value="GJS90406.1"/>
    <property type="molecule type" value="Genomic_DNA"/>
</dbReference>
<dbReference type="Proteomes" id="UP001151760">
    <property type="component" value="Unassembled WGS sequence"/>
</dbReference>
<gene>
    <name evidence="1" type="ORF">Tco_0773042</name>
</gene>
<evidence type="ECO:0000313" key="2">
    <source>
        <dbReference type="Proteomes" id="UP001151760"/>
    </source>
</evidence>
<sequence length="106" mass="12549">MACSLSHIIDEIKAMVQKQIEEDKVRQLAIMNLDVEFDNASTTKEHMRKAYEKCNNIPQEKCALIDTSLKEESDKYYEMHNALFKKVAKIKHQINTKFVWMHVKYK</sequence>
<proteinExistence type="predicted"/>